<dbReference type="PANTHER" id="PTHR23513">
    <property type="entry name" value="INTEGRAL MEMBRANE EFFLUX PROTEIN-RELATED"/>
    <property type="match status" value="1"/>
</dbReference>
<proteinExistence type="predicted"/>
<reference evidence="8 9" key="1">
    <citation type="submission" date="2010-04" db="EMBL/GenBank/DDBJ databases">
        <authorList>
            <person name="Weinstock G."/>
            <person name="Sodergren E."/>
            <person name="Clifton S."/>
            <person name="Fulton L."/>
            <person name="Fulton B."/>
            <person name="Courtney L."/>
            <person name="Fronick C."/>
            <person name="Harrison M."/>
            <person name="Strong C."/>
            <person name="Farmer C."/>
            <person name="Delahaunty K."/>
            <person name="Markovic C."/>
            <person name="Hall O."/>
            <person name="Minx P."/>
            <person name="Tomlinson C."/>
            <person name="Mitreva M."/>
            <person name="Hou S."/>
            <person name="Wollam A."/>
            <person name="Pepin K.H."/>
            <person name="Johnson M."/>
            <person name="Bhonagiri V."/>
            <person name="Zhang X."/>
            <person name="Suruliraj S."/>
            <person name="Warren W."/>
            <person name="Chinwalla A."/>
            <person name="Mardis E.R."/>
            <person name="Wilson R.K."/>
        </authorList>
    </citation>
    <scope>NUCLEOTIDE SEQUENCE [LARGE SCALE GENOMIC DNA]</scope>
    <source>
        <strain evidence="8 9">DSM 20306</strain>
    </source>
</reference>
<feature type="transmembrane region" description="Helical" evidence="6">
    <location>
        <begin position="41"/>
        <end position="61"/>
    </location>
</feature>
<gene>
    <name evidence="8" type="ORF">HMPREF0281_00590</name>
</gene>
<evidence type="ECO:0000256" key="3">
    <source>
        <dbReference type="ARBA" id="ARBA00022692"/>
    </source>
</evidence>
<comment type="subcellular location">
    <subcellularLocation>
        <location evidence="1">Cell membrane</location>
        <topology evidence="1">Multi-pass membrane protein</topology>
    </subcellularLocation>
</comment>
<keyword evidence="2" id="KW-1003">Cell membrane</keyword>
<keyword evidence="3 6" id="KW-0812">Transmembrane</keyword>
<evidence type="ECO:0000256" key="1">
    <source>
        <dbReference type="ARBA" id="ARBA00004651"/>
    </source>
</evidence>
<evidence type="ECO:0000313" key="9">
    <source>
        <dbReference type="Proteomes" id="UP000006015"/>
    </source>
</evidence>
<comment type="caution">
    <text evidence="8">The sequence shown here is derived from an EMBL/GenBank/DDBJ whole genome shotgun (WGS) entry which is preliminary data.</text>
</comment>
<dbReference type="PANTHER" id="PTHR23513:SF17">
    <property type="entry name" value="MEMBRANE PROTEIN"/>
    <property type="match status" value="1"/>
</dbReference>
<evidence type="ECO:0000256" key="6">
    <source>
        <dbReference type="SAM" id="Phobius"/>
    </source>
</evidence>
<dbReference type="Gene3D" id="1.20.1250.20">
    <property type="entry name" value="MFS general substrate transporter like domains"/>
    <property type="match status" value="1"/>
</dbReference>
<dbReference type="Pfam" id="PF07690">
    <property type="entry name" value="MFS_1"/>
    <property type="match status" value="1"/>
</dbReference>
<feature type="domain" description="Major facilitator superfamily (MFS) profile" evidence="7">
    <location>
        <begin position="2"/>
        <end position="401"/>
    </location>
</feature>
<keyword evidence="9" id="KW-1185">Reference proteome</keyword>
<organism evidence="8 9">
    <name type="scientific">Corynebacterium ammoniagenes DSM 20306</name>
    <dbReference type="NCBI Taxonomy" id="649754"/>
    <lineage>
        <taxon>Bacteria</taxon>
        <taxon>Bacillati</taxon>
        <taxon>Actinomycetota</taxon>
        <taxon>Actinomycetes</taxon>
        <taxon>Mycobacteriales</taxon>
        <taxon>Corynebacteriaceae</taxon>
        <taxon>Corynebacterium</taxon>
    </lineage>
</organism>
<dbReference type="InterPro" id="IPR036259">
    <property type="entry name" value="MFS_trans_sf"/>
</dbReference>
<dbReference type="InterPro" id="IPR011701">
    <property type="entry name" value="MFS"/>
</dbReference>
<evidence type="ECO:0000259" key="7">
    <source>
        <dbReference type="PROSITE" id="PS50850"/>
    </source>
</evidence>
<sequence>MAETRVNFSLWISGFGLGLIGDHIFYFVLAWSAAQIANSPLQASLVVTVGALLRATFILFGGAVTDRIGARRAALYSDFFRFIIAGTFALFIALFGINIWVLYALSLTFGFIDAFFLPAVGAMPPRIVSAKALPRAQSARSVVQRIAAAIGPPLGGLILGTQGLSQPLLICAFLFLSSFLLLQFVKELSGQGCSEGEPSDNGGIRDGIRYAISDSVLCPALILITVGELIVSGLTISGLAIFGTDQNWSSAQTSFALSAFGIGAIFTALLMLIKQPKGRIGTLVTSSIVIMGFGFASVGIFSQIVLIYAGLAIAGASSGVCATLLITLFLVAADKAYTGRVMSLLTLASFGVAPIANFLFGAVADWIGPAHAFIIFGAVLSIVGVGTWSTPRIRAFEILSI</sequence>
<evidence type="ECO:0000256" key="2">
    <source>
        <dbReference type="ARBA" id="ARBA00022475"/>
    </source>
</evidence>
<protein>
    <submittedName>
        <fullName evidence="8">Transporter, major facilitator family protein</fullName>
    </submittedName>
</protein>
<dbReference type="SUPFAM" id="SSF103473">
    <property type="entry name" value="MFS general substrate transporter"/>
    <property type="match status" value="1"/>
</dbReference>
<feature type="transmembrane region" description="Helical" evidence="6">
    <location>
        <begin position="216"/>
        <end position="242"/>
    </location>
</feature>
<feature type="transmembrane region" description="Helical" evidence="6">
    <location>
        <begin position="254"/>
        <end position="273"/>
    </location>
</feature>
<evidence type="ECO:0000256" key="4">
    <source>
        <dbReference type="ARBA" id="ARBA00022989"/>
    </source>
</evidence>
<dbReference type="PROSITE" id="PS50850">
    <property type="entry name" value="MFS"/>
    <property type="match status" value="1"/>
</dbReference>
<evidence type="ECO:0000313" key="8">
    <source>
        <dbReference type="EMBL" id="EFG82212.1"/>
    </source>
</evidence>
<feature type="transmembrane region" description="Helical" evidence="6">
    <location>
        <begin position="307"/>
        <end position="332"/>
    </location>
</feature>
<evidence type="ECO:0000256" key="5">
    <source>
        <dbReference type="ARBA" id="ARBA00023136"/>
    </source>
</evidence>
<dbReference type="EMBL" id="ADNS01000003">
    <property type="protein sequence ID" value="EFG82212.1"/>
    <property type="molecule type" value="Genomic_DNA"/>
</dbReference>
<dbReference type="Proteomes" id="UP000006015">
    <property type="component" value="Unassembled WGS sequence"/>
</dbReference>
<feature type="transmembrane region" description="Helical" evidence="6">
    <location>
        <begin position="7"/>
        <end position="29"/>
    </location>
</feature>
<name>A0ABP2IFU6_CORAM</name>
<accession>A0ABP2IFU6</accession>
<feature type="transmembrane region" description="Helical" evidence="6">
    <location>
        <begin position="370"/>
        <end position="388"/>
    </location>
</feature>
<keyword evidence="5 6" id="KW-0472">Membrane</keyword>
<feature type="transmembrane region" description="Helical" evidence="6">
    <location>
        <begin position="73"/>
        <end position="94"/>
    </location>
</feature>
<dbReference type="RefSeq" id="WP_003846125.1">
    <property type="nucleotide sequence ID" value="NZ_CP009244.1"/>
</dbReference>
<dbReference type="InterPro" id="IPR020846">
    <property type="entry name" value="MFS_dom"/>
</dbReference>
<keyword evidence="4 6" id="KW-1133">Transmembrane helix</keyword>
<feature type="transmembrane region" description="Helical" evidence="6">
    <location>
        <begin position="344"/>
        <end position="364"/>
    </location>
</feature>
<dbReference type="CDD" id="cd06173">
    <property type="entry name" value="MFS_MefA_like"/>
    <property type="match status" value="1"/>
</dbReference>
<feature type="transmembrane region" description="Helical" evidence="6">
    <location>
        <begin position="280"/>
        <end position="301"/>
    </location>
</feature>
<feature type="transmembrane region" description="Helical" evidence="6">
    <location>
        <begin position="167"/>
        <end position="185"/>
    </location>
</feature>